<evidence type="ECO:0000313" key="3">
    <source>
        <dbReference type="Proteomes" id="UP000314980"/>
    </source>
</evidence>
<protein>
    <submittedName>
        <fullName evidence="2">Uncharacterized protein</fullName>
    </submittedName>
</protein>
<evidence type="ECO:0000256" key="1">
    <source>
        <dbReference type="SAM" id="MobiDB-lite"/>
    </source>
</evidence>
<reference evidence="3" key="1">
    <citation type="submission" date="2015-09" db="EMBL/GenBank/DDBJ databases">
        <authorList>
            <person name="Sai Rama Sridatta P."/>
        </authorList>
    </citation>
    <scope>NUCLEOTIDE SEQUENCE [LARGE SCALE GENOMIC DNA]</scope>
</reference>
<sequence>MCPPGKQCPLPAPGQILLLGKVQGGDPRSAQTQSLIPGSLGAGWPSHWQRGSPGQALCQ</sequence>
<reference evidence="2" key="2">
    <citation type="submission" date="2025-08" db="UniProtKB">
        <authorList>
            <consortium name="Ensembl"/>
        </authorList>
    </citation>
    <scope>IDENTIFICATION</scope>
</reference>
<proteinExistence type="predicted"/>
<evidence type="ECO:0000313" key="2">
    <source>
        <dbReference type="Ensembl" id="ENSLCAP00010045481.1"/>
    </source>
</evidence>
<organism evidence="2 3">
    <name type="scientific">Lates calcarifer</name>
    <name type="common">Barramundi</name>
    <name type="synonym">Holocentrus calcarifer</name>
    <dbReference type="NCBI Taxonomy" id="8187"/>
    <lineage>
        <taxon>Eukaryota</taxon>
        <taxon>Metazoa</taxon>
        <taxon>Chordata</taxon>
        <taxon>Craniata</taxon>
        <taxon>Vertebrata</taxon>
        <taxon>Euteleostomi</taxon>
        <taxon>Actinopterygii</taxon>
        <taxon>Neopterygii</taxon>
        <taxon>Teleostei</taxon>
        <taxon>Neoteleostei</taxon>
        <taxon>Acanthomorphata</taxon>
        <taxon>Carangaria</taxon>
        <taxon>Carangaria incertae sedis</taxon>
        <taxon>Centropomidae</taxon>
        <taxon>Lates</taxon>
    </lineage>
</organism>
<dbReference type="AlphaFoldDB" id="A0A4W6F5Q9"/>
<name>A0A4W6F5Q9_LATCA</name>
<reference evidence="2" key="3">
    <citation type="submission" date="2025-09" db="UniProtKB">
        <authorList>
            <consortium name="Ensembl"/>
        </authorList>
    </citation>
    <scope>IDENTIFICATION</scope>
</reference>
<dbReference type="Proteomes" id="UP000314980">
    <property type="component" value="Unassembled WGS sequence"/>
</dbReference>
<feature type="region of interest" description="Disordered" evidence="1">
    <location>
        <begin position="22"/>
        <end position="59"/>
    </location>
</feature>
<keyword evidence="3" id="KW-1185">Reference proteome</keyword>
<dbReference type="Ensembl" id="ENSLCAT00010046592.1">
    <property type="protein sequence ID" value="ENSLCAP00010045481.1"/>
    <property type="gene ID" value="ENSLCAG00010021151.1"/>
</dbReference>
<dbReference type="GeneTree" id="ENSGT00990000211089"/>
<dbReference type="InParanoid" id="A0A4W6F5Q9"/>
<accession>A0A4W6F5Q9</accession>